<dbReference type="AlphaFoldDB" id="A0A151NMN2"/>
<dbReference type="PhylomeDB" id="A0A151NMN2"/>
<proteinExistence type="predicted"/>
<comment type="caution">
    <text evidence="2">The sequence shown here is derived from an EMBL/GenBank/DDBJ whole genome shotgun (WGS) entry which is preliminary data.</text>
</comment>
<dbReference type="Pfam" id="PF03184">
    <property type="entry name" value="DDE_1"/>
    <property type="match status" value="1"/>
</dbReference>
<dbReference type="GO" id="GO:0003676">
    <property type="term" value="F:nucleic acid binding"/>
    <property type="evidence" value="ECO:0007669"/>
    <property type="project" value="InterPro"/>
</dbReference>
<name>A0A151NMN2_ALLMI</name>
<accession>A0A151NMN2</accession>
<reference evidence="2 3" key="1">
    <citation type="journal article" date="2012" name="Genome Biol.">
        <title>Sequencing three crocodilian genomes to illuminate the evolution of archosaurs and amniotes.</title>
        <authorList>
            <person name="St John J.A."/>
            <person name="Braun E.L."/>
            <person name="Isberg S.R."/>
            <person name="Miles L.G."/>
            <person name="Chong A.Y."/>
            <person name="Gongora J."/>
            <person name="Dalzell P."/>
            <person name="Moran C."/>
            <person name="Bed'hom B."/>
            <person name="Abzhanov A."/>
            <person name="Burgess S.C."/>
            <person name="Cooksey A.M."/>
            <person name="Castoe T.A."/>
            <person name="Crawford N.G."/>
            <person name="Densmore L.D."/>
            <person name="Drew J.C."/>
            <person name="Edwards S.V."/>
            <person name="Faircloth B.C."/>
            <person name="Fujita M.K."/>
            <person name="Greenwold M.J."/>
            <person name="Hoffmann F.G."/>
            <person name="Howard J.M."/>
            <person name="Iguchi T."/>
            <person name="Janes D.E."/>
            <person name="Khan S.Y."/>
            <person name="Kohno S."/>
            <person name="de Koning A.J."/>
            <person name="Lance S.L."/>
            <person name="McCarthy F.M."/>
            <person name="McCormack J.E."/>
            <person name="Merchant M.E."/>
            <person name="Peterson D.G."/>
            <person name="Pollock D.D."/>
            <person name="Pourmand N."/>
            <person name="Raney B.J."/>
            <person name="Roessler K.A."/>
            <person name="Sanford J.R."/>
            <person name="Sawyer R.H."/>
            <person name="Schmidt C.J."/>
            <person name="Triplett E.W."/>
            <person name="Tuberville T.D."/>
            <person name="Venegas-Anaya M."/>
            <person name="Howard J.T."/>
            <person name="Jarvis E.D."/>
            <person name="Guillette L.J.Jr."/>
            <person name="Glenn T.C."/>
            <person name="Green R.E."/>
            <person name="Ray D.A."/>
        </authorList>
    </citation>
    <scope>NUCLEOTIDE SEQUENCE [LARGE SCALE GENOMIC DNA]</scope>
    <source>
        <strain evidence="2">KSC_2009_1</strain>
    </source>
</reference>
<keyword evidence="3" id="KW-1185">Reference proteome</keyword>
<evidence type="ECO:0000259" key="1">
    <source>
        <dbReference type="Pfam" id="PF03184"/>
    </source>
</evidence>
<evidence type="ECO:0000313" key="2">
    <source>
        <dbReference type="EMBL" id="KYO38034.1"/>
    </source>
</evidence>
<protein>
    <recommendedName>
        <fullName evidence="1">DDE-1 domain-containing protein</fullName>
    </recommendedName>
</protein>
<dbReference type="InterPro" id="IPR004875">
    <property type="entry name" value="DDE_SF_endonuclease_dom"/>
</dbReference>
<dbReference type="Proteomes" id="UP000050525">
    <property type="component" value="Unassembled WGS sequence"/>
</dbReference>
<sequence length="155" mass="17531">MAAHKHSSVQKQVNKAGVHIAVIPGGLTCELQPLDISVNHSFKWFMRKEWEKWMTQGVHSFTPSGKQLQATYTKVCNWIVAAWRAVKPSSIINGFFKAGILDVTSGEESDYTDLENYADELDDIAFVDVYFDESSYDMDFEGFPASEEEEAPNWV</sequence>
<organism evidence="2 3">
    <name type="scientific">Alligator mississippiensis</name>
    <name type="common">American alligator</name>
    <dbReference type="NCBI Taxonomy" id="8496"/>
    <lineage>
        <taxon>Eukaryota</taxon>
        <taxon>Metazoa</taxon>
        <taxon>Chordata</taxon>
        <taxon>Craniata</taxon>
        <taxon>Vertebrata</taxon>
        <taxon>Euteleostomi</taxon>
        <taxon>Archelosauria</taxon>
        <taxon>Archosauria</taxon>
        <taxon>Crocodylia</taxon>
        <taxon>Alligatoridae</taxon>
        <taxon>Alligatorinae</taxon>
        <taxon>Alligator</taxon>
    </lineage>
</organism>
<dbReference type="EMBL" id="AKHW03002540">
    <property type="protein sequence ID" value="KYO38034.1"/>
    <property type="molecule type" value="Genomic_DNA"/>
</dbReference>
<feature type="domain" description="DDE-1" evidence="1">
    <location>
        <begin position="2"/>
        <end position="95"/>
    </location>
</feature>
<gene>
    <name evidence="2" type="ORF">Y1Q_0019503</name>
</gene>
<evidence type="ECO:0000313" key="3">
    <source>
        <dbReference type="Proteomes" id="UP000050525"/>
    </source>
</evidence>